<sequence length="623" mass="69986">MDQHERQHKQSQQFDIFDSSPQRPFANAHLNDSLDQLVLPNGDINFSRKREQSPRQGEDEHEHGPKRHRSENWPLQENASGGNESRQKPSTCHHLTSPSKRRGTPVRPSKFVEASMHDRPSGTPPSMFVRNLNVHITNASVDHLMEDYDQLQSKPLPPRPSSRASRSRSPIKRRQQSSEFTHHANQSISSNGLLSAPSTIADEQKQSGGFFRFGKSMASAFNPVNVWQKVSNNWRETKEELIQEAIVKKELDERKIKAAETYNTLKKSGKLEKQGSRPLSEIFTPGYTKPSEEPNQRDSGIALDFDDRSSVDTGGRPRSMAPPGGESLRKSPFHFRTPSMNNFKDPAAVDDDETPRKSFRHLRTPSLHDLKRIASEVSLHKRSVSTSISRSPEKEGTPGMNDLRRSISKKDLLKQDKLSRRVSDLEAKLEAARCELQSALKDPPATETADDTPRASRSRSGPRPRTSMGTWKRAFTPGLPTLLSERLLGGESAEERERESMEENEMFTSAINETQERPKTRNFSGDSLYTLPNEPLATNLGFIPLNVSLLDSIEIKEKGAEVGDTAHPSTQVPEVIELPHKLPELPFIATQTEPAALARSLTRKPVAKKKRASLEDRVYRPNA</sequence>
<evidence type="ECO:0000256" key="1">
    <source>
        <dbReference type="SAM" id="MobiDB-lite"/>
    </source>
</evidence>
<organism evidence="2 3">
    <name type="scientific">Tothia fuscella</name>
    <dbReference type="NCBI Taxonomy" id="1048955"/>
    <lineage>
        <taxon>Eukaryota</taxon>
        <taxon>Fungi</taxon>
        <taxon>Dikarya</taxon>
        <taxon>Ascomycota</taxon>
        <taxon>Pezizomycotina</taxon>
        <taxon>Dothideomycetes</taxon>
        <taxon>Pleosporomycetidae</taxon>
        <taxon>Venturiales</taxon>
        <taxon>Cylindrosympodiaceae</taxon>
        <taxon>Tothia</taxon>
    </lineage>
</organism>
<feature type="compositionally biased region" description="Basic residues" evidence="1">
    <location>
        <begin position="165"/>
        <end position="175"/>
    </location>
</feature>
<feature type="compositionally biased region" description="Polar residues" evidence="1">
    <location>
        <begin position="10"/>
        <end position="22"/>
    </location>
</feature>
<feature type="region of interest" description="Disordered" evidence="1">
    <location>
        <begin position="1"/>
        <end position="127"/>
    </location>
</feature>
<feature type="region of interest" description="Disordered" evidence="1">
    <location>
        <begin position="599"/>
        <end position="623"/>
    </location>
</feature>
<feature type="region of interest" description="Disordered" evidence="1">
    <location>
        <begin position="269"/>
        <end position="420"/>
    </location>
</feature>
<feature type="compositionally biased region" description="Polar residues" evidence="1">
    <location>
        <begin position="73"/>
        <end position="98"/>
    </location>
</feature>
<feature type="region of interest" description="Disordered" evidence="1">
    <location>
        <begin position="151"/>
        <end position="195"/>
    </location>
</feature>
<reference evidence="2" key="1">
    <citation type="journal article" date="2020" name="Stud. Mycol.">
        <title>101 Dothideomycetes genomes: a test case for predicting lifestyles and emergence of pathogens.</title>
        <authorList>
            <person name="Haridas S."/>
            <person name="Albert R."/>
            <person name="Binder M."/>
            <person name="Bloem J."/>
            <person name="Labutti K."/>
            <person name="Salamov A."/>
            <person name="Andreopoulos B."/>
            <person name="Baker S."/>
            <person name="Barry K."/>
            <person name="Bills G."/>
            <person name="Bluhm B."/>
            <person name="Cannon C."/>
            <person name="Castanera R."/>
            <person name="Culley D."/>
            <person name="Daum C."/>
            <person name="Ezra D."/>
            <person name="Gonzalez J."/>
            <person name="Henrissat B."/>
            <person name="Kuo A."/>
            <person name="Liang C."/>
            <person name="Lipzen A."/>
            <person name="Lutzoni F."/>
            <person name="Magnuson J."/>
            <person name="Mondo S."/>
            <person name="Nolan M."/>
            <person name="Ohm R."/>
            <person name="Pangilinan J."/>
            <person name="Park H.-J."/>
            <person name="Ramirez L."/>
            <person name="Alfaro M."/>
            <person name="Sun H."/>
            <person name="Tritt A."/>
            <person name="Yoshinaga Y."/>
            <person name="Zwiers L.-H."/>
            <person name="Turgeon B."/>
            <person name="Goodwin S."/>
            <person name="Spatafora J."/>
            <person name="Crous P."/>
            <person name="Grigoriev I."/>
        </authorList>
    </citation>
    <scope>NUCLEOTIDE SEQUENCE</scope>
    <source>
        <strain evidence="2">CBS 130266</strain>
    </source>
</reference>
<keyword evidence="3" id="KW-1185">Reference proteome</keyword>
<name>A0A9P4NUZ9_9PEZI</name>
<evidence type="ECO:0000313" key="2">
    <source>
        <dbReference type="EMBL" id="KAF2432165.1"/>
    </source>
</evidence>
<evidence type="ECO:0000313" key="3">
    <source>
        <dbReference type="Proteomes" id="UP000800235"/>
    </source>
</evidence>
<dbReference type="AlphaFoldDB" id="A0A9P4NUZ9"/>
<dbReference type="OrthoDB" id="5226996at2759"/>
<gene>
    <name evidence="2" type="ORF">EJ08DRAFT_136785</name>
</gene>
<dbReference type="Proteomes" id="UP000800235">
    <property type="component" value="Unassembled WGS sequence"/>
</dbReference>
<accession>A0A9P4NUZ9</accession>
<comment type="caution">
    <text evidence="2">The sequence shown here is derived from an EMBL/GenBank/DDBJ whole genome shotgun (WGS) entry which is preliminary data.</text>
</comment>
<feature type="compositionally biased region" description="Basic and acidic residues" evidence="1">
    <location>
        <begin position="46"/>
        <end position="63"/>
    </location>
</feature>
<protein>
    <recommendedName>
        <fullName evidence="4">Nuclear RNA binding protein</fullName>
    </recommendedName>
</protein>
<proteinExistence type="predicted"/>
<evidence type="ECO:0008006" key="4">
    <source>
        <dbReference type="Google" id="ProtNLM"/>
    </source>
</evidence>
<feature type="compositionally biased region" description="Polar residues" evidence="1">
    <location>
        <begin position="177"/>
        <end position="195"/>
    </location>
</feature>
<feature type="compositionally biased region" description="Basic and acidic residues" evidence="1">
    <location>
        <begin position="612"/>
        <end position="623"/>
    </location>
</feature>
<feature type="region of interest" description="Disordered" evidence="1">
    <location>
        <begin position="436"/>
        <end position="475"/>
    </location>
</feature>
<dbReference type="EMBL" id="MU007027">
    <property type="protein sequence ID" value="KAF2432165.1"/>
    <property type="molecule type" value="Genomic_DNA"/>
</dbReference>
<feature type="compositionally biased region" description="Basic and acidic residues" evidence="1">
    <location>
        <begin position="391"/>
        <end position="420"/>
    </location>
</feature>
<feature type="compositionally biased region" description="Basic residues" evidence="1">
    <location>
        <begin position="601"/>
        <end position="611"/>
    </location>
</feature>